<dbReference type="InterPro" id="IPR020843">
    <property type="entry name" value="ER"/>
</dbReference>
<evidence type="ECO:0000256" key="2">
    <source>
        <dbReference type="ARBA" id="ARBA00011245"/>
    </source>
</evidence>
<dbReference type="AlphaFoldDB" id="A0A6A6RA00"/>
<dbReference type="Pfam" id="PF08240">
    <property type="entry name" value="ADH_N"/>
    <property type="match status" value="1"/>
</dbReference>
<comment type="subunit">
    <text evidence="2">Monomer.</text>
</comment>
<organism evidence="5 6">
    <name type="scientific">Lophium mytilinum</name>
    <dbReference type="NCBI Taxonomy" id="390894"/>
    <lineage>
        <taxon>Eukaryota</taxon>
        <taxon>Fungi</taxon>
        <taxon>Dikarya</taxon>
        <taxon>Ascomycota</taxon>
        <taxon>Pezizomycotina</taxon>
        <taxon>Dothideomycetes</taxon>
        <taxon>Pleosporomycetidae</taxon>
        <taxon>Mytilinidiales</taxon>
        <taxon>Mytilinidiaceae</taxon>
        <taxon>Lophium</taxon>
    </lineage>
</organism>
<dbReference type="CDD" id="cd08249">
    <property type="entry name" value="enoyl_reductase_like"/>
    <property type="match status" value="1"/>
</dbReference>
<evidence type="ECO:0000313" key="5">
    <source>
        <dbReference type="EMBL" id="KAF2501192.1"/>
    </source>
</evidence>
<evidence type="ECO:0000259" key="4">
    <source>
        <dbReference type="SMART" id="SM00829"/>
    </source>
</evidence>
<dbReference type="InterPro" id="IPR011032">
    <property type="entry name" value="GroES-like_sf"/>
</dbReference>
<dbReference type="EMBL" id="MU004182">
    <property type="protein sequence ID" value="KAF2501192.1"/>
    <property type="molecule type" value="Genomic_DNA"/>
</dbReference>
<dbReference type="Proteomes" id="UP000799750">
    <property type="component" value="Unassembled WGS sequence"/>
</dbReference>
<dbReference type="SUPFAM" id="SSF50129">
    <property type="entry name" value="GroES-like"/>
    <property type="match status" value="1"/>
</dbReference>
<sequence>MHALKILSPSHAAVTTTPLPPLPPGHLLIRTHTVALNPTDWNQHIDNPALGLGPIGSTIGCDYAGIITAVGAGVDAAQIGDRVFGVVHGANSTDPTSGAFAEYVVARDGLVMRLPAAMSWEEGAGLGVAMLTVGQAFYQKKGLSLVGLGEKGEGEGGEKKKKKPWMLVYGGSSGMGAYGIQFAKMSGFEVITTCHPRNFEYVKELGALAAFDYRAPGCGAEIRAYTHNQLYDIWDTIGGDEVAKICAEAFSDSAKPDGSKLWYGSITTDTFSPRNDVEVSFNLGYTGLGREFEIAGETFEAIEEDFEFMKMWCKVAERLIADGKIKIHRMDVREGGLEGVFGGIMEMKEGKVSGKKLIYKLAL</sequence>
<keyword evidence="6" id="KW-1185">Reference proteome</keyword>
<name>A0A6A6RA00_9PEZI</name>
<dbReference type="Gene3D" id="3.40.50.720">
    <property type="entry name" value="NAD(P)-binding Rossmann-like Domain"/>
    <property type="match status" value="1"/>
</dbReference>
<dbReference type="OrthoDB" id="48317at2759"/>
<evidence type="ECO:0000313" key="6">
    <source>
        <dbReference type="Proteomes" id="UP000799750"/>
    </source>
</evidence>
<dbReference type="InterPro" id="IPR013149">
    <property type="entry name" value="ADH-like_C"/>
</dbReference>
<accession>A0A6A6RA00</accession>
<protein>
    <submittedName>
        <fullName evidence="5">GroES-like protein</fullName>
    </submittedName>
</protein>
<feature type="domain" description="Enoyl reductase (ER)" evidence="4">
    <location>
        <begin position="5"/>
        <end position="358"/>
    </location>
</feature>
<dbReference type="InterPro" id="IPR013154">
    <property type="entry name" value="ADH-like_N"/>
</dbReference>
<dbReference type="Pfam" id="PF00107">
    <property type="entry name" value="ADH_zinc_N"/>
    <property type="match status" value="1"/>
</dbReference>
<gene>
    <name evidence="5" type="ORF">BU16DRAFT_500115</name>
</gene>
<dbReference type="SUPFAM" id="SSF51735">
    <property type="entry name" value="NAD(P)-binding Rossmann-fold domains"/>
    <property type="match status" value="1"/>
</dbReference>
<evidence type="ECO:0000256" key="3">
    <source>
        <dbReference type="ARBA" id="ARBA00023002"/>
    </source>
</evidence>
<evidence type="ECO:0000256" key="1">
    <source>
        <dbReference type="ARBA" id="ARBA00008072"/>
    </source>
</evidence>
<dbReference type="PANTHER" id="PTHR45348:SF2">
    <property type="entry name" value="ZINC-TYPE ALCOHOL DEHYDROGENASE-LIKE PROTEIN C2E1P3.01"/>
    <property type="match status" value="1"/>
</dbReference>
<dbReference type="GO" id="GO:0016651">
    <property type="term" value="F:oxidoreductase activity, acting on NAD(P)H"/>
    <property type="evidence" value="ECO:0007669"/>
    <property type="project" value="InterPro"/>
</dbReference>
<keyword evidence="3" id="KW-0560">Oxidoreductase</keyword>
<reference evidence="5" key="1">
    <citation type="journal article" date="2020" name="Stud. Mycol.">
        <title>101 Dothideomycetes genomes: a test case for predicting lifestyles and emergence of pathogens.</title>
        <authorList>
            <person name="Haridas S."/>
            <person name="Albert R."/>
            <person name="Binder M."/>
            <person name="Bloem J."/>
            <person name="Labutti K."/>
            <person name="Salamov A."/>
            <person name="Andreopoulos B."/>
            <person name="Baker S."/>
            <person name="Barry K."/>
            <person name="Bills G."/>
            <person name="Bluhm B."/>
            <person name="Cannon C."/>
            <person name="Castanera R."/>
            <person name="Culley D."/>
            <person name="Daum C."/>
            <person name="Ezra D."/>
            <person name="Gonzalez J."/>
            <person name="Henrissat B."/>
            <person name="Kuo A."/>
            <person name="Liang C."/>
            <person name="Lipzen A."/>
            <person name="Lutzoni F."/>
            <person name="Magnuson J."/>
            <person name="Mondo S."/>
            <person name="Nolan M."/>
            <person name="Ohm R."/>
            <person name="Pangilinan J."/>
            <person name="Park H.-J."/>
            <person name="Ramirez L."/>
            <person name="Alfaro M."/>
            <person name="Sun H."/>
            <person name="Tritt A."/>
            <person name="Yoshinaga Y."/>
            <person name="Zwiers L.-H."/>
            <person name="Turgeon B."/>
            <person name="Goodwin S."/>
            <person name="Spatafora J."/>
            <person name="Crous P."/>
            <person name="Grigoriev I."/>
        </authorList>
    </citation>
    <scope>NUCLEOTIDE SEQUENCE</scope>
    <source>
        <strain evidence="5">CBS 269.34</strain>
    </source>
</reference>
<dbReference type="InterPro" id="IPR036291">
    <property type="entry name" value="NAD(P)-bd_dom_sf"/>
</dbReference>
<comment type="similarity">
    <text evidence="1">Belongs to the zinc-containing alcohol dehydrogenase family.</text>
</comment>
<dbReference type="InterPro" id="IPR047122">
    <property type="entry name" value="Trans-enoyl_RdTase-like"/>
</dbReference>
<dbReference type="SMART" id="SM00829">
    <property type="entry name" value="PKS_ER"/>
    <property type="match status" value="1"/>
</dbReference>
<dbReference type="Gene3D" id="3.90.180.10">
    <property type="entry name" value="Medium-chain alcohol dehydrogenases, catalytic domain"/>
    <property type="match status" value="1"/>
</dbReference>
<proteinExistence type="inferred from homology"/>
<dbReference type="PANTHER" id="PTHR45348">
    <property type="entry name" value="HYPOTHETICAL OXIDOREDUCTASE (EUROFUNG)"/>
    <property type="match status" value="1"/>
</dbReference>